<dbReference type="AlphaFoldDB" id="B0DUS9"/>
<name>B0DUS9_LACBS</name>
<dbReference type="EMBL" id="DS547137">
    <property type="protein sequence ID" value="EDR01664.1"/>
    <property type="molecule type" value="Genomic_DNA"/>
</dbReference>
<keyword evidence="3" id="KW-1185">Reference proteome</keyword>
<dbReference type="GeneID" id="6083432"/>
<dbReference type="RefSeq" id="XP_001887740.1">
    <property type="nucleotide sequence ID" value="XM_001887705.1"/>
</dbReference>
<protein>
    <submittedName>
        <fullName evidence="2">Predicted protein</fullName>
    </submittedName>
</protein>
<dbReference type="InParanoid" id="B0DUS9"/>
<gene>
    <name evidence="2" type="ORF">LACBIDRAFT_310642</name>
</gene>
<accession>B0DUS9</accession>
<feature type="region of interest" description="Disordered" evidence="1">
    <location>
        <begin position="1"/>
        <end position="43"/>
    </location>
</feature>
<dbReference type="HOGENOM" id="CLU_2722641_0_0_1"/>
<evidence type="ECO:0000256" key="1">
    <source>
        <dbReference type="SAM" id="MobiDB-lite"/>
    </source>
</evidence>
<sequence length="72" mass="8170">MIGLGHCPIPSRKSDTNDGSGEFQHKRPRRDTHGRAWDGAPPGGKWWGWESRGSKSRLVCGQLLPRRYKMLL</sequence>
<reference evidence="2 3" key="1">
    <citation type="journal article" date="2008" name="Nature">
        <title>The genome of Laccaria bicolor provides insights into mycorrhizal symbiosis.</title>
        <authorList>
            <person name="Martin F."/>
            <person name="Aerts A."/>
            <person name="Ahren D."/>
            <person name="Brun A."/>
            <person name="Danchin E.G.J."/>
            <person name="Duchaussoy F."/>
            <person name="Gibon J."/>
            <person name="Kohler A."/>
            <person name="Lindquist E."/>
            <person name="Pereda V."/>
            <person name="Salamov A."/>
            <person name="Shapiro H.J."/>
            <person name="Wuyts J."/>
            <person name="Blaudez D."/>
            <person name="Buee M."/>
            <person name="Brokstein P."/>
            <person name="Canbaeck B."/>
            <person name="Cohen D."/>
            <person name="Courty P.E."/>
            <person name="Coutinho P.M."/>
            <person name="Delaruelle C."/>
            <person name="Detter J.C."/>
            <person name="Deveau A."/>
            <person name="DiFazio S."/>
            <person name="Duplessis S."/>
            <person name="Fraissinet-Tachet L."/>
            <person name="Lucic E."/>
            <person name="Frey-Klett P."/>
            <person name="Fourrey C."/>
            <person name="Feussner I."/>
            <person name="Gay G."/>
            <person name="Grimwood J."/>
            <person name="Hoegger P.J."/>
            <person name="Jain P."/>
            <person name="Kilaru S."/>
            <person name="Labbe J."/>
            <person name="Lin Y.C."/>
            <person name="Legue V."/>
            <person name="Le Tacon F."/>
            <person name="Marmeisse R."/>
            <person name="Melayah D."/>
            <person name="Montanini B."/>
            <person name="Muratet M."/>
            <person name="Nehls U."/>
            <person name="Niculita-Hirzel H."/>
            <person name="Oudot-Le Secq M.P."/>
            <person name="Peter M."/>
            <person name="Quesneville H."/>
            <person name="Rajashekar B."/>
            <person name="Reich M."/>
            <person name="Rouhier N."/>
            <person name="Schmutz J."/>
            <person name="Yin T."/>
            <person name="Chalot M."/>
            <person name="Henrissat B."/>
            <person name="Kuees U."/>
            <person name="Lucas S."/>
            <person name="Van de Peer Y."/>
            <person name="Podila G.K."/>
            <person name="Polle A."/>
            <person name="Pukkila P.J."/>
            <person name="Richardson P.M."/>
            <person name="Rouze P."/>
            <person name="Sanders I.R."/>
            <person name="Stajich J.E."/>
            <person name="Tunlid A."/>
            <person name="Tuskan G."/>
            <person name="Grigoriev I.V."/>
        </authorList>
    </citation>
    <scope>NUCLEOTIDE SEQUENCE [LARGE SCALE GENOMIC DNA]</scope>
    <source>
        <strain evidence="3">S238N-H82 / ATCC MYA-4686</strain>
    </source>
</reference>
<dbReference type="Proteomes" id="UP000001194">
    <property type="component" value="Unassembled WGS sequence"/>
</dbReference>
<evidence type="ECO:0000313" key="3">
    <source>
        <dbReference type="Proteomes" id="UP000001194"/>
    </source>
</evidence>
<organism evidence="3">
    <name type="scientific">Laccaria bicolor (strain S238N-H82 / ATCC MYA-4686)</name>
    <name type="common">Bicoloured deceiver</name>
    <name type="synonym">Laccaria laccata var. bicolor</name>
    <dbReference type="NCBI Taxonomy" id="486041"/>
    <lineage>
        <taxon>Eukaryota</taxon>
        <taxon>Fungi</taxon>
        <taxon>Dikarya</taxon>
        <taxon>Basidiomycota</taxon>
        <taxon>Agaricomycotina</taxon>
        <taxon>Agaricomycetes</taxon>
        <taxon>Agaricomycetidae</taxon>
        <taxon>Agaricales</taxon>
        <taxon>Agaricineae</taxon>
        <taxon>Hydnangiaceae</taxon>
        <taxon>Laccaria</taxon>
    </lineage>
</organism>
<proteinExistence type="predicted"/>
<evidence type="ECO:0000313" key="2">
    <source>
        <dbReference type="EMBL" id="EDR01664.1"/>
    </source>
</evidence>
<dbReference type="KEGG" id="lbc:LACBIDRAFT_310642"/>